<accession>A0A8D5U4E8</accession>
<dbReference type="InterPro" id="IPR007522">
    <property type="entry name" value="CRISPR-assoc_prot_TM1795"/>
</dbReference>
<sequence>MRGGKTEELLMSLRLKALYPLTGGYNRHSINTFYEEFVRPTEIKGLWRWWNRVLFNTASYAKGGKLYTYDSIDGLFEDVFGSEDRKSAVRLEVMTEEGSQFELPEVKLDKVLNFLLDKVGDRSKGYKRKITLDYKDSLIVKARNTQIPTYSKSNINIDENKDLVFRNNLLKFELLGFSSTKIDATKISGKDVLEEILRDLITDYLEYFNIKCEIEFAFNIYLDKNRERENFKAKLKFTLYSLLIYILLGGIGRKTSRGFGSLSIVDIKCYDEVCSDLESHVKEILKVENGKELKEKLMDLIRSVTTYDIHLSDERHRLIEANLDANAVYYYFAPNTLERTIFANEIDPNKNKIAQILNSIVEAVTKGGKCIRIIQNPLAFLILFCGNRKNEEKILKSTQNVDNYLKTLGYNNYDVASWMTKYYNIFGSKQRRPSALRFKILMNNRRAFLLTYLLVPSYIEYITNSPVKIDYSTLCKDLKTIADCVSKT</sequence>
<evidence type="ECO:0000313" key="3">
    <source>
        <dbReference type="EMBL" id="BCU68736.1"/>
    </source>
</evidence>
<name>A0A8D5U4E8_9CREN</name>
<protein>
    <submittedName>
        <fullName evidence="3">Type III-B CRISPR module RAMP protein Cmr1</fullName>
    </submittedName>
</protein>
<dbReference type="Proteomes" id="UP000825123">
    <property type="component" value="Chromosome"/>
</dbReference>
<evidence type="ECO:0000313" key="4">
    <source>
        <dbReference type="Proteomes" id="UP000825123"/>
    </source>
</evidence>
<proteinExistence type="predicted"/>
<dbReference type="InterPro" id="IPR005537">
    <property type="entry name" value="RAMP_III_fam"/>
</dbReference>
<dbReference type="NCBIfam" id="TIGR01894">
    <property type="entry name" value="cas_TM1795_cmr1"/>
    <property type="match status" value="1"/>
</dbReference>
<dbReference type="EMBL" id="AP024597">
    <property type="protein sequence ID" value="BCU68736.1"/>
    <property type="molecule type" value="Genomic_DNA"/>
</dbReference>
<keyword evidence="1" id="KW-0051">Antiviral defense</keyword>
<dbReference type="AlphaFoldDB" id="A0A8D5U4E8"/>
<evidence type="ECO:0000256" key="1">
    <source>
        <dbReference type="ARBA" id="ARBA00023118"/>
    </source>
</evidence>
<feature type="domain" description="CRISPR type III-associated protein" evidence="2">
    <location>
        <begin position="15"/>
        <end position="263"/>
    </location>
</feature>
<keyword evidence="4" id="KW-1185">Reference proteome</keyword>
<reference evidence="3 4" key="1">
    <citation type="submission" date="2021-04" db="EMBL/GenBank/DDBJ databases">
        <title>Complete genome sequence of Stygiolobus sp. KN-1.</title>
        <authorList>
            <person name="Nakamura K."/>
            <person name="Sakai H."/>
            <person name="Kurosawa N."/>
        </authorList>
    </citation>
    <scope>NUCLEOTIDE SEQUENCE [LARGE SCALE GENOMIC DNA]</scope>
    <source>
        <strain evidence="3 4">KN-1</strain>
    </source>
</reference>
<organism evidence="3 4">
    <name type="scientific">Stygiolobus caldivivus</name>
    <dbReference type="NCBI Taxonomy" id="2824673"/>
    <lineage>
        <taxon>Archaea</taxon>
        <taxon>Thermoproteota</taxon>
        <taxon>Thermoprotei</taxon>
        <taxon>Sulfolobales</taxon>
        <taxon>Sulfolobaceae</taxon>
        <taxon>Stygiolobus</taxon>
    </lineage>
</organism>
<dbReference type="GO" id="GO:0051607">
    <property type="term" value="P:defense response to virus"/>
    <property type="evidence" value="ECO:0007669"/>
    <property type="project" value="UniProtKB-KW"/>
</dbReference>
<dbReference type="Pfam" id="PF03787">
    <property type="entry name" value="RAMPs"/>
    <property type="match status" value="1"/>
</dbReference>
<gene>
    <name evidence="3" type="ORF">KN1_00330</name>
</gene>
<evidence type="ECO:0000259" key="2">
    <source>
        <dbReference type="Pfam" id="PF03787"/>
    </source>
</evidence>
<dbReference type="KEGG" id="csty:KN1_00330"/>